<accession>A0A4R3HT55</accession>
<sequence>MNDAKSIANEPQPAMQALVSTGEMSLGALKPKGACWYCNAPLDNVRRFCNKGCADDYRTEEETFRLTQ</sequence>
<name>A0A4R3HT55_PAULE</name>
<protein>
    <recommendedName>
        <fullName evidence="3">DUF2116 family Zn-ribbon domain-containing protein</fullName>
    </recommendedName>
</protein>
<dbReference type="OrthoDB" id="8566509at2"/>
<organism evidence="1 2">
    <name type="scientific">Paucimonas lemoignei</name>
    <name type="common">Pseudomonas lemoignei</name>
    <dbReference type="NCBI Taxonomy" id="29443"/>
    <lineage>
        <taxon>Bacteria</taxon>
        <taxon>Pseudomonadati</taxon>
        <taxon>Pseudomonadota</taxon>
        <taxon>Betaproteobacteria</taxon>
        <taxon>Burkholderiales</taxon>
        <taxon>Burkholderiaceae</taxon>
        <taxon>Paucimonas</taxon>
    </lineage>
</organism>
<evidence type="ECO:0000313" key="2">
    <source>
        <dbReference type="Proteomes" id="UP000295382"/>
    </source>
</evidence>
<reference evidence="1 2" key="1">
    <citation type="submission" date="2019-03" db="EMBL/GenBank/DDBJ databases">
        <title>Genomic Encyclopedia of Type Strains, Phase IV (KMG-IV): sequencing the most valuable type-strain genomes for metagenomic binning, comparative biology and taxonomic classification.</title>
        <authorList>
            <person name="Goeker M."/>
        </authorList>
    </citation>
    <scope>NUCLEOTIDE SEQUENCE [LARGE SCALE GENOMIC DNA]</scope>
    <source>
        <strain evidence="1 2">DSM 7445</strain>
    </source>
</reference>
<evidence type="ECO:0000313" key="1">
    <source>
        <dbReference type="EMBL" id="TCS36212.1"/>
    </source>
</evidence>
<keyword evidence="2" id="KW-1185">Reference proteome</keyword>
<evidence type="ECO:0008006" key="3">
    <source>
        <dbReference type="Google" id="ProtNLM"/>
    </source>
</evidence>
<dbReference type="Proteomes" id="UP000295382">
    <property type="component" value="Unassembled WGS sequence"/>
</dbReference>
<dbReference type="EMBL" id="SLZQ01000007">
    <property type="protein sequence ID" value="TCS36212.1"/>
    <property type="molecule type" value="Genomic_DNA"/>
</dbReference>
<dbReference type="AlphaFoldDB" id="A0A4R3HT55"/>
<gene>
    <name evidence="1" type="ORF">EDC30_10729</name>
</gene>
<comment type="caution">
    <text evidence="1">The sequence shown here is derived from an EMBL/GenBank/DDBJ whole genome shotgun (WGS) entry which is preliminary data.</text>
</comment>
<proteinExistence type="predicted"/>